<evidence type="ECO:0000256" key="1">
    <source>
        <dbReference type="SAM" id="MobiDB-lite"/>
    </source>
</evidence>
<evidence type="ECO:0000313" key="4">
    <source>
        <dbReference type="EMBL" id="MEJ2862320.1"/>
    </source>
</evidence>
<feature type="transmembrane region" description="Helical" evidence="2">
    <location>
        <begin position="263"/>
        <end position="280"/>
    </location>
</feature>
<comment type="caution">
    <text evidence="4">The sequence shown here is derived from an EMBL/GenBank/DDBJ whole genome shotgun (WGS) entry which is preliminary data.</text>
</comment>
<feature type="transmembrane region" description="Helical" evidence="2">
    <location>
        <begin position="53"/>
        <end position="75"/>
    </location>
</feature>
<evidence type="ECO:0000313" key="5">
    <source>
        <dbReference type="Proteomes" id="UP001369736"/>
    </source>
</evidence>
<evidence type="ECO:0000256" key="2">
    <source>
        <dbReference type="SAM" id="Phobius"/>
    </source>
</evidence>
<keyword evidence="4" id="KW-0808">Transferase</keyword>
<feature type="transmembrane region" description="Helical" evidence="2">
    <location>
        <begin position="158"/>
        <end position="176"/>
    </location>
</feature>
<feature type="transmembrane region" description="Helical" evidence="2">
    <location>
        <begin position="183"/>
        <end position="202"/>
    </location>
</feature>
<keyword evidence="2" id="KW-0472">Membrane</keyword>
<dbReference type="GO" id="GO:0016746">
    <property type="term" value="F:acyltransferase activity"/>
    <property type="evidence" value="ECO:0007669"/>
    <property type="project" value="UniProtKB-KW"/>
</dbReference>
<gene>
    <name evidence="4" type="ORF">WCD58_14205</name>
</gene>
<keyword evidence="4" id="KW-0012">Acyltransferase</keyword>
<dbReference type="PANTHER" id="PTHR23028">
    <property type="entry name" value="ACETYLTRANSFERASE"/>
    <property type="match status" value="1"/>
</dbReference>
<keyword evidence="2" id="KW-1133">Transmembrane helix</keyword>
<dbReference type="InterPro" id="IPR050879">
    <property type="entry name" value="Acyltransferase_3"/>
</dbReference>
<feature type="region of interest" description="Disordered" evidence="1">
    <location>
        <begin position="368"/>
        <end position="403"/>
    </location>
</feature>
<dbReference type="EMBL" id="JBBEGM010000005">
    <property type="protein sequence ID" value="MEJ2862320.1"/>
    <property type="molecule type" value="Genomic_DNA"/>
</dbReference>
<keyword evidence="5" id="KW-1185">Reference proteome</keyword>
<feature type="transmembrane region" description="Helical" evidence="2">
    <location>
        <begin position="96"/>
        <end position="117"/>
    </location>
</feature>
<protein>
    <submittedName>
        <fullName evidence="4">Acyltransferase</fullName>
        <ecNumber evidence="4">2.3.-.-</ecNumber>
    </submittedName>
</protein>
<feature type="transmembrane region" description="Helical" evidence="2">
    <location>
        <begin position="328"/>
        <end position="352"/>
    </location>
</feature>
<organism evidence="4 5">
    <name type="scientific">Actinomycetospora flava</name>
    <dbReference type="NCBI Taxonomy" id="3129232"/>
    <lineage>
        <taxon>Bacteria</taxon>
        <taxon>Bacillati</taxon>
        <taxon>Actinomycetota</taxon>
        <taxon>Actinomycetes</taxon>
        <taxon>Pseudonocardiales</taxon>
        <taxon>Pseudonocardiaceae</taxon>
        <taxon>Actinomycetospora</taxon>
    </lineage>
</organism>
<reference evidence="4 5" key="1">
    <citation type="submission" date="2024-03" db="EMBL/GenBank/DDBJ databases">
        <title>Actinomycetospora sp. OC33-EN07, a novel actinomycete isolated from wild orchid (Aerides multiflora).</title>
        <authorList>
            <person name="Suriyachadkun C."/>
        </authorList>
    </citation>
    <scope>NUCLEOTIDE SEQUENCE [LARGE SCALE GENOMIC DNA]</scope>
    <source>
        <strain evidence="4 5">OC33-EN07</strain>
    </source>
</reference>
<dbReference type="PANTHER" id="PTHR23028:SF53">
    <property type="entry name" value="ACYL_TRANSF_3 DOMAIN-CONTAINING PROTEIN"/>
    <property type="match status" value="1"/>
</dbReference>
<keyword evidence="2" id="KW-0812">Transmembrane</keyword>
<feature type="transmembrane region" description="Helical" evidence="2">
    <location>
        <begin position="21"/>
        <end position="41"/>
    </location>
</feature>
<feature type="compositionally biased region" description="Basic and acidic residues" evidence="1">
    <location>
        <begin position="391"/>
        <end position="403"/>
    </location>
</feature>
<feature type="transmembrane region" description="Helical" evidence="2">
    <location>
        <begin position="301"/>
        <end position="322"/>
    </location>
</feature>
<name>A0ABU8M6C3_9PSEU</name>
<feature type="transmembrane region" description="Helical" evidence="2">
    <location>
        <begin position="214"/>
        <end position="232"/>
    </location>
</feature>
<dbReference type="InterPro" id="IPR002656">
    <property type="entry name" value="Acyl_transf_3_dom"/>
</dbReference>
<dbReference type="EC" id="2.3.-.-" evidence="4"/>
<dbReference type="RefSeq" id="WP_337703694.1">
    <property type="nucleotide sequence ID" value="NZ_JBBEGM010000005.1"/>
</dbReference>
<feature type="domain" description="Acyltransferase 3" evidence="3">
    <location>
        <begin position="14"/>
        <end position="348"/>
    </location>
</feature>
<evidence type="ECO:0000259" key="3">
    <source>
        <dbReference type="Pfam" id="PF01757"/>
    </source>
</evidence>
<accession>A0ABU8M6C3</accession>
<sequence length="403" mass="43640">MTTPKPKSQGLIKSLVGIRGYLSVVVVAVHLAPFAIALAPVTRPVFLPIWHHAYVALDMFFVLSGFVVTAGYRKVFARWPGWGVFGKFLWARLSRFYPVHLAVLAVLVGAVLGARAIGREIPHGGDLGVDLLRQITLTSGWGGADSLTWNGPVWSLSAEWFCYLLLPLLQPLVLLLRTRWACLAGYLVACAIPLVSYTIIGFDDGTITYGMPLPRALGFFLAGACLQQLVHVDRRVPELAGRITGPLAIAALGLIVLTSNLQLSTMYALPVVGLVVLALGEERGWLDRVLSTRFSMVFGEVSVAIFLTHVPWLLGASLLINPRTFPGAWGWLGIALLLVGVGVCGWLAFVLVEKPGQRIMRAMVKRPAKAPAASVEERTEAVVESPAPSAPREEARDEARTGR</sequence>
<dbReference type="Pfam" id="PF01757">
    <property type="entry name" value="Acyl_transf_3"/>
    <property type="match status" value="1"/>
</dbReference>
<feature type="transmembrane region" description="Helical" evidence="2">
    <location>
        <begin position="239"/>
        <end position="257"/>
    </location>
</feature>
<proteinExistence type="predicted"/>
<dbReference type="Proteomes" id="UP001369736">
    <property type="component" value="Unassembled WGS sequence"/>
</dbReference>